<keyword evidence="1" id="KW-0406">Ion transport</keyword>
<evidence type="ECO:0000256" key="2">
    <source>
        <dbReference type="NCBIfam" id="TIGR00210"/>
    </source>
</evidence>
<feature type="transmembrane region" description="Helical" evidence="1">
    <location>
        <begin position="366"/>
        <end position="389"/>
    </location>
</feature>
<dbReference type="PANTHER" id="PTHR36178:SF1">
    <property type="entry name" value="SODIUM_GLUTAMATE SYMPORTER"/>
    <property type="match status" value="1"/>
</dbReference>
<dbReference type="HAMAP" id="MF_02062">
    <property type="entry name" value="GltS"/>
    <property type="match status" value="1"/>
</dbReference>
<dbReference type="GO" id="GO:0015501">
    <property type="term" value="F:glutamate:sodium symporter activity"/>
    <property type="evidence" value="ECO:0007669"/>
    <property type="project" value="UniProtKB-UniRule"/>
</dbReference>
<keyword evidence="1" id="KW-0769">Symport</keyword>
<dbReference type="RefSeq" id="WP_107001574.1">
    <property type="nucleotide sequence ID" value="NZ_CAUWBW010000007.1"/>
</dbReference>
<dbReference type="AlphaFoldDB" id="A0A2T3FLJ3"/>
<feature type="transmembrane region" description="Helical" evidence="1">
    <location>
        <begin position="296"/>
        <end position="317"/>
    </location>
</feature>
<dbReference type="GO" id="GO:0005886">
    <property type="term" value="C:plasma membrane"/>
    <property type="evidence" value="ECO:0007669"/>
    <property type="project" value="UniProtKB-SubCell"/>
</dbReference>
<proteinExistence type="inferred from homology"/>
<comment type="subcellular location">
    <subcellularLocation>
        <location evidence="1">Cell membrane</location>
        <topology evidence="1">Multi-pass membrane protein</topology>
    </subcellularLocation>
</comment>
<dbReference type="GeneID" id="79841275"/>
<dbReference type="NCBIfam" id="TIGR00210">
    <property type="entry name" value="gltS"/>
    <property type="match status" value="1"/>
</dbReference>
<comment type="function">
    <text evidence="1">Catalyzes the sodium-dependent transport of glutamate.</text>
</comment>
<reference evidence="3 4" key="1">
    <citation type="submission" date="2018-03" db="EMBL/GenBank/DDBJ databases">
        <title>Lachnoclostridium SNUG30386 gen.nov., sp.nov., isolated from human faeces.</title>
        <authorList>
            <person name="Seo B."/>
            <person name="Jeon K."/>
            <person name="Ko G."/>
        </authorList>
    </citation>
    <scope>NUCLEOTIDE SEQUENCE [LARGE SCALE GENOMIC DNA]</scope>
    <source>
        <strain evidence="3 4">SNUG30386</strain>
    </source>
</reference>
<feature type="transmembrane region" description="Helical" evidence="1">
    <location>
        <begin position="271"/>
        <end position="290"/>
    </location>
</feature>
<feature type="transmembrane region" description="Helical" evidence="1">
    <location>
        <begin position="154"/>
        <end position="172"/>
    </location>
</feature>
<accession>A0A2T3FLJ3</accession>
<organism evidence="3 4">
    <name type="scientific">Clostridium fessum</name>
    <dbReference type="NCBI Taxonomy" id="2126740"/>
    <lineage>
        <taxon>Bacteria</taxon>
        <taxon>Bacillati</taxon>
        <taxon>Bacillota</taxon>
        <taxon>Clostridia</taxon>
        <taxon>Eubacteriales</taxon>
        <taxon>Clostridiaceae</taxon>
        <taxon>Clostridium</taxon>
    </lineage>
</organism>
<gene>
    <name evidence="3" type="primary">gltS</name>
    <name evidence="3" type="ORF">C7U56_12985</name>
</gene>
<dbReference type="EMBL" id="PYLO01000005">
    <property type="protein sequence ID" value="PST36146.1"/>
    <property type="molecule type" value="Genomic_DNA"/>
</dbReference>
<name>A0A2T3FLJ3_9CLOT</name>
<keyword evidence="1" id="KW-1003">Cell membrane</keyword>
<dbReference type="Proteomes" id="UP000241048">
    <property type="component" value="Unassembled WGS sequence"/>
</dbReference>
<feature type="transmembrane region" description="Helical" evidence="1">
    <location>
        <begin position="68"/>
        <end position="89"/>
    </location>
</feature>
<feature type="transmembrane region" description="Helical" evidence="1">
    <location>
        <begin position="329"/>
        <end position="346"/>
    </location>
</feature>
<keyword evidence="1" id="KW-0812">Transmembrane</keyword>
<comment type="caution">
    <text evidence="3">The sequence shown here is derived from an EMBL/GenBank/DDBJ whole genome shotgun (WGS) entry which is preliminary data.</text>
</comment>
<keyword evidence="1" id="KW-0915">Sodium</keyword>
<feature type="transmembrane region" description="Helical" evidence="1">
    <location>
        <begin position="214"/>
        <end position="235"/>
    </location>
</feature>
<evidence type="ECO:0000256" key="1">
    <source>
        <dbReference type="HAMAP-Rule" id="MF_02062"/>
    </source>
</evidence>
<evidence type="ECO:0000313" key="4">
    <source>
        <dbReference type="Proteomes" id="UP000241048"/>
    </source>
</evidence>
<protein>
    <recommendedName>
        <fullName evidence="1 2">Sodium/glutamate symporter</fullName>
    </recommendedName>
</protein>
<dbReference type="Pfam" id="PF03616">
    <property type="entry name" value="Glt_symporter"/>
    <property type="match status" value="1"/>
</dbReference>
<feature type="transmembrane region" description="Helical" evidence="1">
    <location>
        <begin position="35"/>
        <end position="56"/>
    </location>
</feature>
<dbReference type="GO" id="GO:0015813">
    <property type="term" value="P:L-glutamate transmembrane transport"/>
    <property type="evidence" value="ECO:0007669"/>
    <property type="project" value="UniProtKB-UniRule"/>
</dbReference>
<dbReference type="InterPro" id="IPR004445">
    <property type="entry name" value="GltS"/>
</dbReference>
<evidence type="ECO:0000313" key="3">
    <source>
        <dbReference type="EMBL" id="PST36146.1"/>
    </source>
</evidence>
<keyword evidence="4" id="KW-1185">Reference proteome</keyword>
<feature type="transmembrane region" description="Helical" evidence="1">
    <location>
        <begin position="96"/>
        <end position="121"/>
    </location>
</feature>
<keyword evidence="1" id="KW-0739">Sodium transport</keyword>
<dbReference type="PANTHER" id="PTHR36178">
    <property type="entry name" value="SLR0625 PROTEIN"/>
    <property type="match status" value="1"/>
</dbReference>
<keyword evidence="1" id="KW-0813">Transport</keyword>
<feature type="transmembrane region" description="Helical" evidence="1">
    <location>
        <begin position="241"/>
        <end position="259"/>
    </location>
</feature>
<sequence>MLTLELDMYQACALGALVYCLGRLLVQKLPFLSKYCIPAPVAGGVVFAFAHLALYATGVLELSFDTTLQSVFMTIFFCSVGFTACFRLLKKGGVQVFMFLALAVGICIVQDAVGSGLAAAFGLNPLLGLCMGSMPLVGGHGTSGSFGPLLEQEYAVVGATTVALASATYGLVSGSMMGGPIARARVEKHHLKSTAAEEGNAVDEVASPIDGQKFTTAAVFLAVAIGVGTFIFAFFKSIGLTFPTYIGAMLAAAAIRNIWDVQHKDLPMEEVDALGGLSLNLFLAMAMMSLKLWQLAALALPMIVILLVQTVVMFLYANFLVFNIMGRDYEAAAMTTAFCGFGMGATPNAMANMRALVERYGPAPRAFFIVPLVGSLFVDFFNSMVLTTFMNLL</sequence>
<keyword evidence="1" id="KW-0472">Membrane</keyword>
<keyword evidence="1" id="KW-1133">Transmembrane helix</keyword>
<comment type="similarity">
    <text evidence="1">Belongs to the glutamate:Na(+) symporter (ESS) (TC 2.A.27) family.</text>
</comment>
<keyword evidence="1" id="KW-0029">Amino-acid transport</keyword>